<accession>I0YKY9</accession>
<dbReference type="PANTHER" id="PTHR37471:SF1">
    <property type="entry name" value="AB HYDROLASE-1 DOMAIN-CONTAINING PROTEIN"/>
    <property type="match status" value="1"/>
</dbReference>
<dbReference type="EMBL" id="AGSI01000020">
    <property type="protein sequence ID" value="EIE19058.1"/>
    <property type="molecule type" value="Genomic_DNA"/>
</dbReference>
<dbReference type="KEGG" id="csl:COCSUDRAFT_67952"/>
<dbReference type="SUPFAM" id="SSF49785">
    <property type="entry name" value="Galactose-binding domain-like"/>
    <property type="match status" value="1"/>
</dbReference>
<dbReference type="SUPFAM" id="SSF51445">
    <property type="entry name" value="(Trans)glycosidases"/>
    <property type="match status" value="1"/>
</dbReference>
<dbReference type="InterPro" id="IPR036156">
    <property type="entry name" value="Beta-gal/glucu_dom_sf"/>
</dbReference>
<dbReference type="Pfam" id="PF22666">
    <property type="entry name" value="Glyco_hydro_2_N2"/>
    <property type="match status" value="1"/>
</dbReference>
<dbReference type="InterPro" id="IPR054593">
    <property type="entry name" value="Beta-mannosidase-like_N2"/>
</dbReference>
<evidence type="ECO:0008006" key="7">
    <source>
        <dbReference type="Google" id="ProtNLM"/>
    </source>
</evidence>
<dbReference type="Gene3D" id="3.40.50.1820">
    <property type="entry name" value="alpha/beta hydrolase"/>
    <property type="match status" value="1"/>
</dbReference>
<protein>
    <recommendedName>
        <fullName evidence="7">Glycoside hydrolase</fullName>
    </recommendedName>
</protein>
<dbReference type="GeneID" id="17036988"/>
<keyword evidence="1" id="KW-0378">Hydrolase</keyword>
<sequence length="1287" mass="141813">MLTASAAGGQTCRHDVHAFDAAAGAASYDPNSNVSVSTHRSSSVPELCKQGQQNAAANGLTLTTLFTASLIGHCVYSWGSMHGGVYQLLAVWICIELAYYAWHRGRYGVINQLVETEYDVERVAEVKRRFLQLKGCMSIEDFFSGWFHGAPAETIKRGNVEDFVAYGFYFRTLEGLPSELRRAVSDFVDQIEAEWGVRFPEGRNADISFMAHVWEDLRVLPKPLALHLGCEFVSALAAALLRQMGFRLDTCQGFTYWIRRPDQAMVGAQQQVAAAAAAVVQGVESAVCESCDESPAETPSVSGRSSVDIDVDASSLGSCARGMLMGVGRSVVHRRGDSCSSLRSEDGGDASDPGPRPIFFLHGVGLGMVPYLGLIQQTLVACPGSPMILLEAPHVGLRLQLRARDVDEVANAAAAILWRHGFPEACFVAHSYGTFCASRVTQLHRSVVHSLALVDPVCFLTCYPQLLYNFVYRVPKLSDALGSLAGLVAAARFLFSRDLIIAETFCRKFRWHELMLWPQDMPAHALVALSEKDDLVPAPLVAKHILDAHATASVMYHPTAGHGGFLIDLPWQRRLVQALQPQPQTERLDLLFPNGIPVTGPGRFNKSQHMGVTQEGLPCDPFNVPQGSICVNNHLPTPWSADVDPTSPLPEYPRPQMSRKHWHNLNGIWEFEPYGVWQDMALPPSGRQLSKRIVVPFPTEAPLSGVGRSDVGTSRMWYRRNFTVPQDWNVAAGMQGASARRILLNFGAVDWEAEVFVNGQRMGLHQGGYDKFHFDITDALNQNADGVHELAVRVFDPTEFAHVPIGKQRRHPPRHPSGIWYTSSTGIWQTVWLEPVPVAHIERLDIIPDIDTSTVEVTVLGNAAAQSHTARVVFTDKEGHKVADGQGRVGVPFNVSVSGHKSSKLHLWSFDTPYLYSLQASLQAASSNTSVSSSTGGDAVESYVGMRKVSLGRVGPGKHLRPLLNNKFTFQLGFLDQGFWPDGIHTAPTDEALQHDIKFAKFLGYNLLRKHIKASLPSTTTCIFMKGACSNDRHSQHGIENFLVASPLQVEPDRWYYHCDRLGMLVWQDMPSMYWEDPFSQGESYRAGVEKAQFEHELTRMIEEHRSFPSIISYIVFNEGWGQYETTRVVQLAKSLDASRLFDGASGWVDAPVGDLIDMHAYVGPNSPVPTLTRSAVLGEFGGLGLRVDGHLWIPEDAFCYEMEASPAALEVRYLGLIEQLKELVVDPALALSAAVYTELADVEAEINGLTTYDRKVVKVEPYALLAAHKSLMDLAHSLNDGAVEAL</sequence>
<dbReference type="InterPro" id="IPR008979">
    <property type="entry name" value="Galactose-bd-like_sf"/>
</dbReference>
<keyword evidence="2" id="KW-0326">Glycosidase</keyword>
<dbReference type="Proteomes" id="UP000007264">
    <property type="component" value="Unassembled WGS sequence"/>
</dbReference>
<evidence type="ECO:0000313" key="5">
    <source>
        <dbReference type="EMBL" id="EIE19058.1"/>
    </source>
</evidence>
<organism evidence="5 6">
    <name type="scientific">Coccomyxa subellipsoidea (strain C-169)</name>
    <name type="common">Green microalga</name>
    <dbReference type="NCBI Taxonomy" id="574566"/>
    <lineage>
        <taxon>Eukaryota</taxon>
        <taxon>Viridiplantae</taxon>
        <taxon>Chlorophyta</taxon>
        <taxon>core chlorophytes</taxon>
        <taxon>Trebouxiophyceae</taxon>
        <taxon>Trebouxiophyceae incertae sedis</taxon>
        <taxon>Coccomyxaceae</taxon>
        <taxon>Coccomyxa</taxon>
        <taxon>Coccomyxa subellipsoidea</taxon>
    </lineage>
</organism>
<name>I0YKY9_COCSC</name>
<proteinExistence type="predicted"/>
<dbReference type="Gene3D" id="3.20.20.80">
    <property type="entry name" value="Glycosidases"/>
    <property type="match status" value="1"/>
</dbReference>
<dbReference type="RefSeq" id="XP_005643602.1">
    <property type="nucleotide sequence ID" value="XM_005643545.1"/>
</dbReference>
<dbReference type="SUPFAM" id="SSF53474">
    <property type="entry name" value="alpha/beta-Hydrolases"/>
    <property type="match status" value="1"/>
</dbReference>
<dbReference type="InterPro" id="IPR017853">
    <property type="entry name" value="GH"/>
</dbReference>
<dbReference type="InterPro" id="IPR006102">
    <property type="entry name" value="Ig-like_GH2"/>
</dbReference>
<dbReference type="InterPro" id="IPR029058">
    <property type="entry name" value="AB_hydrolase_fold"/>
</dbReference>
<dbReference type="eggNOG" id="KOG2024">
    <property type="taxonomic scope" value="Eukaryota"/>
</dbReference>
<dbReference type="PANTHER" id="PTHR37471">
    <property type="entry name" value="UNNAMED PRODUCT"/>
    <property type="match status" value="1"/>
</dbReference>
<dbReference type="Gene3D" id="2.60.120.260">
    <property type="entry name" value="Galactose-binding domain-like"/>
    <property type="match status" value="1"/>
</dbReference>
<comment type="caution">
    <text evidence="5">The sequence shown here is derived from an EMBL/GenBank/DDBJ whole genome shotgun (WGS) entry which is preliminary data.</text>
</comment>
<evidence type="ECO:0000259" key="3">
    <source>
        <dbReference type="Pfam" id="PF00703"/>
    </source>
</evidence>
<evidence type="ECO:0000256" key="2">
    <source>
        <dbReference type="ARBA" id="ARBA00023295"/>
    </source>
</evidence>
<dbReference type="OrthoDB" id="1714699at2759"/>
<dbReference type="GO" id="GO:0005975">
    <property type="term" value="P:carbohydrate metabolic process"/>
    <property type="evidence" value="ECO:0007669"/>
    <property type="project" value="InterPro"/>
</dbReference>
<dbReference type="SUPFAM" id="SSF49303">
    <property type="entry name" value="beta-Galactosidase/glucuronidase domain"/>
    <property type="match status" value="1"/>
</dbReference>
<dbReference type="Pfam" id="PF00703">
    <property type="entry name" value="Glyco_hydro_2"/>
    <property type="match status" value="1"/>
</dbReference>
<dbReference type="Gene3D" id="2.60.40.10">
    <property type="entry name" value="Immunoglobulins"/>
    <property type="match status" value="1"/>
</dbReference>
<dbReference type="GO" id="GO:0004553">
    <property type="term" value="F:hydrolase activity, hydrolyzing O-glycosyl compounds"/>
    <property type="evidence" value="ECO:0007669"/>
    <property type="project" value="InterPro"/>
</dbReference>
<gene>
    <name evidence="5" type="ORF">COCSUDRAFT_67952</name>
</gene>
<feature type="domain" description="Beta-mannosidase-like galactose-binding" evidence="4">
    <location>
        <begin position="711"/>
        <end position="801"/>
    </location>
</feature>
<evidence type="ECO:0000256" key="1">
    <source>
        <dbReference type="ARBA" id="ARBA00022801"/>
    </source>
</evidence>
<reference evidence="5 6" key="1">
    <citation type="journal article" date="2012" name="Genome Biol.">
        <title>The genome of the polar eukaryotic microalga coccomyxa subellipsoidea reveals traits of cold adaptation.</title>
        <authorList>
            <person name="Blanc G."/>
            <person name="Agarkova I."/>
            <person name="Grimwood J."/>
            <person name="Kuo A."/>
            <person name="Brueggeman A."/>
            <person name="Dunigan D."/>
            <person name="Gurnon J."/>
            <person name="Ladunga I."/>
            <person name="Lindquist E."/>
            <person name="Lucas S."/>
            <person name="Pangilinan J."/>
            <person name="Proschold T."/>
            <person name="Salamov A."/>
            <person name="Schmutz J."/>
            <person name="Weeks D."/>
            <person name="Yamada T."/>
            <person name="Claverie J.M."/>
            <person name="Grigoriev I."/>
            <person name="Van Etten J."/>
            <person name="Lomsadze A."/>
            <person name="Borodovsky M."/>
        </authorList>
    </citation>
    <scope>NUCLEOTIDE SEQUENCE [LARGE SCALE GENOMIC DNA]</scope>
    <source>
        <strain evidence="5 6">C-169</strain>
    </source>
</reference>
<keyword evidence="6" id="KW-1185">Reference proteome</keyword>
<evidence type="ECO:0000313" key="6">
    <source>
        <dbReference type="Proteomes" id="UP000007264"/>
    </source>
</evidence>
<evidence type="ECO:0000259" key="4">
    <source>
        <dbReference type="Pfam" id="PF22666"/>
    </source>
</evidence>
<feature type="domain" description="Glycoside hydrolase family 2 immunoglobulin-like beta-sandwich" evidence="3">
    <location>
        <begin position="839"/>
        <end position="932"/>
    </location>
</feature>
<dbReference type="InterPro" id="IPR013783">
    <property type="entry name" value="Ig-like_fold"/>
</dbReference>